<dbReference type="EMBL" id="PGFZ01000001">
    <property type="protein sequence ID" value="POZ53549.1"/>
    <property type="molecule type" value="Genomic_DNA"/>
</dbReference>
<comment type="caution">
    <text evidence="1">The sequence shown here is derived from an EMBL/GenBank/DDBJ whole genome shotgun (WGS) entry which is preliminary data.</text>
</comment>
<gene>
    <name evidence="1" type="ORF">AADEFJLK_00577</name>
</gene>
<sequence>MNMATISFWVIFTHKKQHTGERPNGAELHKTAHYSFIKINEETDQYLPWFL</sequence>
<proteinExistence type="predicted"/>
<dbReference type="AlphaFoldDB" id="A0A2S5CRU8"/>
<protein>
    <submittedName>
        <fullName evidence="1">Uncharacterized protein</fullName>
    </submittedName>
</protein>
<evidence type="ECO:0000313" key="1">
    <source>
        <dbReference type="EMBL" id="POZ53549.1"/>
    </source>
</evidence>
<reference evidence="1 2" key="1">
    <citation type="submission" date="2017-11" db="EMBL/GenBank/DDBJ databases">
        <title>Draft Genome Sequence of Methylobacter psychrotolerans Sph1T, an Obligate Methanotroph from Low-Temperature Environments.</title>
        <authorList>
            <person name="Oshkin I.Y."/>
            <person name="Miroshnikov K."/>
            <person name="Belova S.E."/>
            <person name="Korzhenkov A."/>
            <person name="Toshchakov S.V."/>
            <person name="Dedysh S.N."/>
        </authorList>
    </citation>
    <scope>NUCLEOTIDE SEQUENCE [LARGE SCALE GENOMIC DNA]</scope>
    <source>
        <strain evidence="1 2">Sph1</strain>
    </source>
</reference>
<accession>A0A2S5CRU8</accession>
<evidence type="ECO:0000313" key="2">
    <source>
        <dbReference type="Proteomes" id="UP000237423"/>
    </source>
</evidence>
<dbReference type="Proteomes" id="UP000237423">
    <property type="component" value="Unassembled WGS sequence"/>
</dbReference>
<organism evidence="1 2">
    <name type="scientific">Methylovulum psychrotolerans</name>
    <dbReference type="NCBI Taxonomy" id="1704499"/>
    <lineage>
        <taxon>Bacteria</taxon>
        <taxon>Pseudomonadati</taxon>
        <taxon>Pseudomonadota</taxon>
        <taxon>Gammaproteobacteria</taxon>
        <taxon>Methylococcales</taxon>
        <taxon>Methylococcaceae</taxon>
        <taxon>Methylovulum</taxon>
    </lineage>
</organism>
<name>A0A2S5CRU8_9GAMM</name>